<dbReference type="Gene3D" id="3.40.50.150">
    <property type="entry name" value="Vaccinia Virus protein VP39"/>
    <property type="match status" value="1"/>
</dbReference>
<dbReference type="Proteomes" id="UP000237082">
    <property type="component" value="Unassembled WGS sequence"/>
</dbReference>
<proteinExistence type="inferred from homology"/>
<dbReference type="Pfam" id="PF01135">
    <property type="entry name" value="PCMT"/>
    <property type="match status" value="1"/>
</dbReference>
<dbReference type="PANTHER" id="PTHR11579:SF18">
    <property type="entry name" value="PROTEIN-L-ISOASPARTATE O-METHYLTRANSFERASE"/>
    <property type="match status" value="1"/>
</dbReference>
<name>A0A2S5DKC7_9NEIS</name>
<gene>
    <name evidence="5" type="ORF">C2I19_02370</name>
</gene>
<dbReference type="PANTHER" id="PTHR11579">
    <property type="entry name" value="PROTEIN-L-ISOASPARTATE O-METHYLTRANSFERASE"/>
    <property type="match status" value="1"/>
</dbReference>
<reference evidence="6" key="1">
    <citation type="submission" date="2018-02" db="EMBL/GenBank/DDBJ databases">
        <authorList>
            <person name="O'Hara-Hanley K."/>
            <person name="Soby S."/>
        </authorList>
    </citation>
    <scope>NUCLEOTIDE SEQUENCE [LARGE SCALE GENOMIC DNA]</scope>
    <source>
        <strain evidence="6">MWU14-2602</strain>
    </source>
</reference>
<keyword evidence="5" id="KW-0808">Transferase</keyword>
<dbReference type="PROSITE" id="PS01131">
    <property type="entry name" value="RRNA_A_DIMETH"/>
    <property type="match status" value="1"/>
</dbReference>
<dbReference type="GO" id="GO:0005737">
    <property type="term" value="C:cytoplasm"/>
    <property type="evidence" value="ECO:0007669"/>
    <property type="project" value="TreeGrafter"/>
</dbReference>
<dbReference type="GO" id="GO:0000179">
    <property type="term" value="F:rRNA (adenine-N6,N6-)-dimethyltransferase activity"/>
    <property type="evidence" value="ECO:0007669"/>
    <property type="project" value="InterPro"/>
</dbReference>
<dbReference type="GO" id="GO:0004719">
    <property type="term" value="F:protein-L-isoaspartate (D-aspartate) O-methyltransferase activity"/>
    <property type="evidence" value="ECO:0007669"/>
    <property type="project" value="InterPro"/>
</dbReference>
<evidence type="ECO:0000313" key="6">
    <source>
        <dbReference type="Proteomes" id="UP000237082"/>
    </source>
</evidence>
<evidence type="ECO:0000256" key="4">
    <source>
        <dbReference type="ARBA" id="ARBA00030757"/>
    </source>
</evidence>
<comment type="caution">
    <text evidence="5">The sequence shown here is derived from an EMBL/GenBank/DDBJ whole genome shotgun (WGS) entry which is preliminary data.</text>
</comment>
<keyword evidence="3" id="KW-0949">S-adenosyl-L-methionine</keyword>
<dbReference type="RefSeq" id="WP_103901114.1">
    <property type="nucleotide sequence ID" value="NZ_PQWB01000011.1"/>
</dbReference>
<evidence type="ECO:0000313" key="5">
    <source>
        <dbReference type="EMBL" id="POZ63497.1"/>
    </source>
</evidence>
<dbReference type="EMBL" id="PQWB01000011">
    <property type="protein sequence ID" value="POZ63497.1"/>
    <property type="molecule type" value="Genomic_DNA"/>
</dbReference>
<dbReference type="SUPFAM" id="SSF53335">
    <property type="entry name" value="S-adenosyl-L-methionine-dependent methyltransferases"/>
    <property type="match status" value="1"/>
</dbReference>
<dbReference type="OrthoDB" id="9810066at2"/>
<keyword evidence="5" id="KW-0489">Methyltransferase</keyword>
<dbReference type="InterPro" id="IPR000682">
    <property type="entry name" value="PCMT"/>
</dbReference>
<accession>A0A2S5DKC7</accession>
<protein>
    <recommendedName>
        <fullName evidence="2">Protein-L-isoaspartate O-methyltransferase</fullName>
    </recommendedName>
    <alternativeName>
        <fullName evidence="4">Protein L-isoaspartyl methyltransferase</fullName>
    </alternativeName>
</protein>
<dbReference type="AlphaFoldDB" id="A0A2S5DKC7"/>
<evidence type="ECO:0000256" key="2">
    <source>
        <dbReference type="ARBA" id="ARBA00013346"/>
    </source>
</evidence>
<dbReference type="InterPro" id="IPR020596">
    <property type="entry name" value="rRNA_Ade_Mease_Trfase_CS"/>
</dbReference>
<sequence length="219" mass="24231">MDFEKNRFNMVEQQIRPWDVLDTTILDLLFHVKREDFVSDNQRQLAFVDTELPLPNGSKMLQPKMEARLAQDALIQSGDKILEIGTGSGYLTALLAKLGKHVVSVEIDPSQKDRAAAHLKKAGIANVTLVEGDGVLGLPQQAPYDVIVVGGSLPVVPQELKDQLAVGGRLIMVAGDLPVMGCKLIQRETDTSFRETTLFETCIERLKKFEAVEPARFSF</sequence>
<organism evidence="5 6">
    <name type="scientific">Chromobacterium alticapitis</name>
    <dbReference type="NCBI Taxonomy" id="2073169"/>
    <lineage>
        <taxon>Bacteria</taxon>
        <taxon>Pseudomonadati</taxon>
        <taxon>Pseudomonadota</taxon>
        <taxon>Betaproteobacteria</taxon>
        <taxon>Neisseriales</taxon>
        <taxon>Chromobacteriaceae</taxon>
        <taxon>Chromobacterium</taxon>
    </lineage>
</organism>
<keyword evidence="6" id="KW-1185">Reference proteome</keyword>
<dbReference type="CDD" id="cd02440">
    <property type="entry name" value="AdoMet_MTases"/>
    <property type="match status" value="1"/>
</dbReference>
<evidence type="ECO:0000256" key="3">
    <source>
        <dbReference type="ARBA" id="ARBA00022691"/>
    </source>
</evidence>
<dbReference type="PROSITE" id="PS01279">
    <property type="entry name" value="PCMT"/>
    <property type="match status" value="1"/>
</dbReference>
<evidence type="ECO:0000256" key="1">
    <source>
        <dbReference type="ARBA" id="ARBA00005369"/>
    </source>
</evidence>
<dbReference type="InterPro" id="IPR029063">
    <property type="entry name" value="SAM-dependent_MTases_sf"/>
</dbReference>
<comment type="similarity">
    <text evidence="1">Belongs to the methyltransferase superfamily. L-isoaspartyl/D-aspartyl protein methyltransferase family.</text>
</comment>